<keyword evidence="1" id="KW-0677">Repeat</keyword>
<evidence type="ECO:0000259" key="8">
    <source>
        <dbReference type="Pfam" id="PF23598"/>
    </source>
</evidence>
<dbReference type="InterPro" id="IPR058922">
    <property type="entry name" value="WHD_DRP"/>
</dbReference>
<keyword evidence="4" id="KW-0067">ATP-binding</keyword>
<evidence type="ECO:0000256" key="4">
    <source>
        <dbReference type="ARBA" id="ARBA00022840"/>
    </source>
</evidence>
<reference evidence="9 10" key="1">
    <citation type="journal article" date="2024" name="G3 (Bethesda)">
        <title>Genome assembly of Hibiscus sabdariffa L. provides insights into metabolisms of medicinal natural products.</title>
        <authorList>
            <person name="Kim T."/>
        </authorList>
    </citation>
    <scope>NUCLEOTIDE SEQUENCE [LARGE SCALE GENOMIC DNA]</scope>
    <source>
        <strain evidence="9">TK-2024</strain>
        <tissue evidence="9">Old leaves</tissue>
    </source>
</reference>
<evidence type="ECO:0000256" key="2">
    <source>
        <dbReference type="ARBA" id="ARBA00022741"/>
    </source>
</evidence>
<sequence>MEVASLIVSPLLQVMYDKLASYLNGVETPKVQKKNIQKLQDKLLTIQAVIEDAEEKQLKDKTVRIWLSKLADVAYDADDLLDEISTRALLRQTLRKRVPSESSSWKWKDPVKDQLRRIRSSVGKETRRQVRITSFTLQSILTEFEMRRKLTDITERLEDIAREMSTFSFKQVVVYKRSDTSEKRETGPSVDASQILGRTEDRKKIVDMLLSSGADTWVIPIVGIGGIGKTTLAQVVYNDPNLEGHFDKKIWVSLYDNFSTKKLLTEILECLAERRCESSHMGVLQSQLRDLLYGKRYLLVMDDVWSDDQEEWDKVRNLLRCGAEGSKIIVTTRSEKVASLMGNSTTSHVLKALTKDDCWTLFKHQAFAYGEEGNFRNLLPIGLRIVDKCQGVPLAAKVLGGLLRFRRMEDEWLRVQESALWNLDAGQNRILSVLRLSFNHLPSHLKRCFAYCALFPRKYHLNKEKLIQQWIAGGLVQTAGDDPTMLELIGNEYFNDLVEISFFQPVSISDAVEFQIPSLIYDLAKYVAGNEFLAIANSDTAGVSDDHAKTRYALVDSNYWSSLMPKALYKAHKLRSLNLLASGDVSMEALRSLIRCFRHLKILNLSGSGLKKMHRSIGDLICLRYLDLSNTLLETLPETIGHLCNLRTLDLSGCTDLLELPGEIVNLVNLIHLNIKDCARLASLPFIVSADFFWLDRKRIQTLPRFIASNYNLRLLHRFDLRGELKITHLENAFPYFEDPPLLHSQLHTLELFWGGGDEGKLNRTMSREARHAEAYSEPLMTELQPSPSIRRLSINGYPGRRLPPWMNPDAISNLTVLKLINCRNVETLSMLGQLPILKCLNVQGMGNVVKIDNEFTGGGMKPFPSLSELTLGDIPELRTWENTGSAEAFPCLKRLSIIKCPLLKTIPWFPTIQHLILKDCDPLLLRSAADLRTLLTLVIESFLELAFIPKVLVENCLLLVSLTVVSCPKLRTLPINLGRVTALKSLKIAWCEMLDSLPHGLADLISLENLEIIECPTLITLPEKSLERLSSLRSLSIENCNGFTSFPEGMQHATALERLTVMYCSNLVSLPDGLHNLLVLKSLTIISCPELASLPEGVQHMKMLQNLEIRICPKLTTLPEVKNLISLRSLAISDCQNVKSLPEGIEQLSELQHLSVQDCPELENRCKREDKTLQPAPQVHRIGKLTSINHNIWSWRFPIVSDCSYRRCQDHSFDRRDSDSGGQWGSTSLCDLELGPIL</sequence>
<evidence type="ECO:0008006" key="11">
    <source>
        <dbReference type="Google" id="ProtNLM"/>
    </source>
</evidence>
<dbReference type="CDD" id="cd14798">
    <property type="entry name" value="RX-CC_like"/>
    <property type="match status" value="1"/>
</dbReference>
<dbReference type="InterPro" id="IPR002182">
    <property type="entry name" value="NB-ARC"/>
</dbReference>
<dbReference type="Gene3D" id="1.10.10.10">
    <property type="entry name" value="Winged helix-like DNA-binding domain superfamily/Winged helix DNA-binding domain"/>
    <property type="match status" value="1"/>
</dbReference>
<evidence type="ECO:0000313" key="9">
    <source>
        <dbReference type="EMBL" id="KAK8552093.1"/>
    </source>
</evidence>
<dbReference type="Gene3D" id="3.80.10.10">
    <property type="entry name" value="Ribonuclease Inhibitor"/>
    <property type="match status" value="4"/>
</dbReference>
<evidence type="ECO:0000313" key="10">
    <source>
        <dbReference type="Proteomes" id="UP001472677"/>
    </source>
</evidence>
<keyword evidence="10" id="KW-1185">Reference proteome</keyword>
<dbReference type="InterPro" id="IPR036388">
    <property type="entry name" value="WH-like_DNA-bd_sf"/>
</dbReference>
<evidence type="ECO:0000259" key="7">
    <source>
        <dbReference type="Pfam" id="PF23559"/>
    </source>
</evidence>
<keyword evidence="3" id="KW-0611">Plant defense</keyword>
<dbReference type="SUPFAM" id="SSF52540">
    <property type="entry name" value="P-loop containing nucleoside triphosphate hydrolases"/>
    <property type="match status" value="1"/>
</dbReference>
<gene>
    <name evidence="9" type="ORF">V6N12_040708</name>
</gene>
<dbReference type="SUPFAM" id="SSF52058">
    <property type="entry name" value="L domain-like"/>
    <property type="match status" value="2"/>
</dbReference>
<dbReference type="InterPro" id="IPR038005">
    <property type="entry name" value="RX-like_CC"/>
</dbReference>
<proteinExistence type="predicted"/>
<dbReference type="Gene3D" id="1.10.8.430">
    <property type="entry name" value="Helical domain of apoptotic protease-activating factors"/>
    <property type="match status" value="1"/>
</dbReference>
<dbReference type="Pfam" id="PF18052">
    <property type="entry name" value="Rx_N"/>
    <property type="match status" value="1"/>
</dbReference>
<feature type="domain" description="Disease resistance R13L4/SHOC-2-like LRR" evidence="8">
    <location>
        <begin position="573"/>
        <end position="897"/>
    </location>
</feature>
<feature type="domain" description="Disease resistance N-terminal" evidence="6">
    <location>
        <begin position="8"/>
        <end position="100"/>
    </location>
</feature>
<evidence type="ECO:0000259" key="5">
    <source>
        <dbReference type="Pfam" id="PF00931"/>
    </source>
</evidence>
<accession>A0ABR2E4H1</accession>
<evidence type="ECO:0000259" key="6">
    <source>
        <dbReference type="Pfam" id="PF18052"/>
    </source>
</evidence>
<dbReference type="InterPro" id="IPR027417">
    <property type="entry name" value="P-loop_NTPase"/>
</dbReference>
<dbReference type="Pfam" id="PF00931">
    <property type="entry name" value="NB-ARC"/>
    <property type="match status" value="1"/>
</dbReference>
<dbReference type="InterPro" id="IPR055414">
    <property type="entry name" value="LRR_R13L4/SHOC2-like"/>
</dbReference>
<dbReference type="Gene3D" id="3.40.50.300">
    <property type="entry name" value="P-loop containing nucleotide triphosphate hydrolases"/>
    <property type="match status" value="1"/>
</dbReference>
<keyword evidence="2" id="KW-0547">Nucleotide-binding</keyword>
<evidence type="ECO:0000256" key="1">
    <source>
        <dbReference type="ARBA" id="ARBA00022737"/>
    </source>
</evidence>
<feature type="domain" description="Disease resistance protein winged helix" evidence="7">
    <location>
        <begin position="454"/>
        <end position="524"/>
    </location>
</feature>
<dbReference type="Proteomes" id="UP001472677">
    <property type="component" value="Unassembled WGS sequence"/>
</dbReference>
<dbReference type="PANTHER" id="PTHR36766">
    <property type="entry name" value="PLANT BROAD-SPECTRUM MILDEW RESISTANCE PROTEIN RPW8"/>
    <property type="match status" value="1"/>
</dbReference>
<dbReference type="Pfam" id="PF23559">
    <property type="entry name" value="WHD_DRP"/>
    <property type="match status" value="1"/>
</dbReference>
<comment type="caution">
    <text evidence="9">The sequence shown here is derived from an EMBL/GenBank/DDBJ whole genome shotgun (WGS) entry which is preliminary data.</text>
</comment>
<feature type="domain" description="NB-ARC" evidence="5">
    <location>
        <begin position="201"/>
        <end position="368"/>
    </location>
</feature>
<evidence type="ECO:0000256" key="3">
    <source>
        <dbReference type="ARBA" id="ARBA00022821"/>
    </source>
</evidence>
<dbReference type="InterPro" id="IPR042197">
    <property type="entry name" value="Apaf_helical"/>
</dbReference>
<dbReference type="PANTHER" id="PTHR36766:SF49">
    <property type="entry name" value="DISEASE RESISTANCE PROTEIN RGA3"/>
    <property type="match status" value="1"/>
</dbReference>
<dbReference type="EMBL" id="JBBPBM010000020">
    <property type="protein sequence ID" value="KAK8552093.1"/>
    <property type="molecule type" value="Genomic_DNA"/>
</dbReference>
<dbReference type="Gene3D" id="1.20.5.4130">
    <property type="match status" value="1"/>
</dbReference>
<dbReference type="InterPro" id="IPR041118">
    <property type="entry name" value="Rx_N"/>
</dbReference>
<dbReference type="InterPro" id="IPR032675">
    <property type="entry name" value="LRR_dom_sf"/>
</dbReference>
<organism evidence="9 10">
    <name type="scientific">Hibiscus sabdariffa</name>
    <name type="common">roselle</name>
    <dbReference type="NCBI Taxonomy" id="183260"/>
    <lineage>
        <taxon>Eukaryota</taxon>
        <taxon>Viridiplantae</taxon>
        <taxon>Streptophyta</taxon>
        <taxon>Embryophyta</taxon>
        <taxon>Tracheophyta</taxon>
        <taxon>Spermatophyta</taxon>
        <taxon>Magnoliopsida</taxon>
        <taxon>eudicotyledons</taxon>
        <taxon>Gunneridae</taxon>
        <taxon>Pentapetalae</taxon>
        <taxon>rosids</taxon>
        <taxon>malvids</taxon>
        <taxon>Malvales</taxon>
        <taxon>Malvaceae</taxon>
        <taxon>Malvoideae</taxon>
        <taxon>Hibiscus</taxon>
    </lineage>
</organism>
<name>A0ABR2E4H1_9ROSI</name>
<dbReference type="Pfam" id="PF23598">
    <property type="entry name" value="LRR_14"/>
    <property type="match status" value="1"/>
</dbReference>
<protein>
    <recommendedName>
        <fullName evidence="11">Disease resistance protein RGA3</fullName>
    </recommendedName>
</protein>
<dbReference type="PRINTS" id="PR00364">
    <property type="entry name" value="DISEASERSIST"/>
</dbReference>